<comment type="caution">
    <text evidence="1">The sequence shown here is derived from an EMBL/GenBank/DDBJ whole genome shotgun (WGS) entry which is preliminary data.</text>
</comment>
<accession>A0A125QCR6</accession>
<dbReference type="AlphaFoldDB" id="A0A125QCR6"/>
<dbReference type="Proteomes" id="UP000063434">
    <property type="component" value="Unassembled WGS sequence"/>
</dbReference>
<organism evidence="1 2">
    <name type="scientific">Pseudomonas fluorescens</name>
    <dbReference type="NCBI Taxonomy" id="294"/>
    <lineage>
        <taxon>Bacteria</taxon>
        <taxon>Pseudomonadati</taxon>
        <taxon>Pseudomonadota</taxon>
        <taxon>Gammaproteobacteria</taxon>
        <taxon>Pseudomonadales</taxon>
        <taxon>Pseudomonadaceae</taxon>
        <taxon>Pseudomonas</taxon>
    </lineage>
</organism>
<reference evidence="1 2" key="1">
    <citation type="submission" date="2015-05" db="EMBL/GenBank/DDBJ databases">
        <title>A genomic and transcriptomic approach to investigate the blue pigment phenotype in Pseudomonas fluorescens.</title>
        <authorList>
            <person name="Andreani N.A."/>
            <person name="Cardazzo B."/>
        </authorList>
    </citation>
    <scope>NUCLEOTIDE SEQUENCE [LARGE SCALE GENOMIC DNA]</scope>
    <source>
        <strain evidence="1 2">Ps_40</strain>
    </source>
</reference>
<dbReference type="Gene3D" id="2.130.10.30">
    <property type="entry name" value="Regulator of chromosome condensation 1/beta-lactamase-inhibitor protein II"/>
    <property type="match status" value="1"/>
</dbReference>
<proteinExistence type="predicted"/>
<name>A0A125QCR6_PSEFL</name>
<dbReference type="EMBL" id="LCYC01000070">
    <property type="protein sequence ID" value="KWV69594.1"/>
    <property type="molecule type" value="Genomic_DNA"/>
</dbReference>
<evidence type="ECO:0000313" key="1">
    <source>
        <dbReference type="EMBL" id="KWV69594.1"/>
    </source>
</evidence>
<dbReference type="PATRIC" id="fig|294.195.peg.6813"/>
<evidence type="ECO:0000313" key="2">
    <source>
        <dbReference type="Proteomes" id="UP000063434"/>
    </source>
</evidence>
<protein>
    <submittedName>
        <fullName evidence="1">Uncharacterized protein</fullName>
    </submittedName>
</protein>
<dbReference type="SUPFAM" id="SSF50985">
    <property type="entry name" value="RCC1/BLIP-II"/>
    <property type="match status" value="1"/>
</dbReference>
<gene>
    <name evidence="1" type="ORF">PFL603g_06414</name>
</gene>
<dbReference type="RefSeq" id="WP_056783550.1">
    <property type="nucleotide sequence ID" value="NZ_LCYC01000070.1"/>
</dbReference>
<dbReference type="InterPro" id="IPR009091">
    <property type="entry name" value="RCC1/BLIP-II"/>
</dbReference>
<sequence length="662" mass="69730">MSESTVSVPIATHVTIIGENMPGGTIRGSYKYSATGGEHEEGKSLCRWYVDDEPGFLTENLDFAIMQSMIGKEVRFAVTPVSASGVSGNEVYSQVKTIVSGYQNISEEESNSSFIKQYGAFSLYRNEPNDRIVNSTAGAFAWMSGATQSVFVKGRTDSGGAPPVEIEQYLKNNPATRMFSTARDFGALVPVVGSANQLLLWGQNIGPIPHDLDLSNIKYVYCNEAAIVWIYDNPPAGKNRIGAFGSVAHGGAVPDEIQTFLLFDQPIAIYSTAAAFAVRTEAGRVFAWGSPAAGGTFDKAKRDELDAITTTRIVCSAGAFCAIGPARAGSTNVDKVVSWGPANSGGVMSSKNINDILDNGGANHIVANRDSFVVVTRGRAKATSWGGPYGGLMNKDAEDLAAGGDIVMCAGTPYAFCMVNRGGRIAAWGVNGMGGNTPTSQGDGASEETFTVMDAGEVLEASDVKARVRAVFEKLQVNSVDEGPSGASGIECACHSVGKKRSSLTHFVTQMGEVTLSTNDSSFFMSSKGSGGITIDLITWGHAGYGGAIPSATRQVLMASQITDVYCTNGAYAMITNQGGVTGAVVAFGATNAQQEAGQIPVTLQPHLRSQIKELYSIQQMPPYNPNVGRQGAFSARVANGTWVNWGGTALIPNEHIDPTKP</sequence>